<proteinExistence type="predicted"/>
<evidence type="ECO:0008006" key="3">
    <source>
        <dbReference type="Google" id="ProtNLM"/>
    </source>
</evidence>
<dbReference type="AlphaFoldDB" id="A0A6S7D0M2"/>
<keyword evidence="2" id="KW-1185">Reference proteome</keyword>
<organism evidence="1 2">
    <name type="scientific">Achromobacter anxifer</name>
    <dbReference type="NCBI Taxonomy" id="1287737"/>
    <lineage>
        <taxon>Bacteria</taxon>
        <taxon>Pseudomonadati</taxon>
        <taxon>Pseudomonadota</taxon>
        <taxon>Betaproteobacteria</taxon>
        <taxon>Burkholderiales</taxon>
        <taxon>Alcaligenaceae</taxon>
        <taxon>Achromobacter</taxon>
    </lineage>
</organism>
<protein>
    <recommendedName>
        <fullName evidence="3">DUF2262 domain-containing protein</fullName>
    </recommendedName>
</protein>
<reference evidence="1 2" key="1">
    <citation type="submission" date="2020-04" db="EMBL/GenBank/DDBJ databases">
        <authorList>
            <person name="De Canck E."/>
        </authorList>
    </citation>
    <scope>NUCLEOTIDE SEQUENCE [LARGE SCALE GENOMIC DNA]</scope>
    <source>
        <strain evidence="1 2">LMG 26858</strain>
    </source>
</reference>
<sequence length="136" mass="15047">MHTPMQLCTHDDMPARETWLDCATADGGRLRVVLLAADPQAAAPLLARARSIAHALAMHRDAALRFLWDAGRDSGDPEDPPATFLENFTPSDLIVASDRGYVLHLAPRDATWFMEGYWPSVRFAADDQPADWVCES</sequence>
<name>A0A6S7D0M2_9BURK</name>
<accession>A0A6S7D0M2</accession>
<dbReference type="Proteomes" id="UP000494117">
    <property type="component" value="Unassembled WGS sequence"/>
</dbReference>
<evidence type="ECO:0000313" key="2">
    <source>
        <dbReference type="Proteomes" id="UP000494117"/>
    </source>
</evidence>
<dbReference type="EMBL" id="CADILG010000019">
    <property type="protein sequence ID" value="CAB3873295.1"/>
    <property type="molecule type" value="Genomic_DNA"/>
</dbReference>
<evidence type="ECO:0000313" key="1">
    <source>
        <dbReference type="EMBL" id="CAB3873295.1"/>
    </source>
</evidence>
<gene>
    <name evidence="1" type="ORF">LMG26858_02842</name>
</gene>